<dbReference type="GO" id="GO:0006281">
    <property type="term" value="P:DNA repair"/>
    <property type="evidence" value="ECO:0007669"/>
    <property type="project" value="TreeGrafter"/>
</dbReference>
<accession>A0A8J8CE17</accession>
<evidence type="ECO:0000313" key="2">
    <source>
        <dbReference type="Proteomes" id="UP000716004"/>
    </source>
</evidence>
<dbReference type="EMBL" id="JAGVSJ010000008">
    <property type="protein sequence ID" value="MBX8631725.1"/>
    <property type="molecule type" value="Genomic_DNA"/>
</dbReference>
<dbReference type="InterPro" id="IPR041492">
    <property type="entry name" value="HAD_2"/>
</dbReference>
<dbReference type="InterPro" id="IPR036412">
    <property type="entry name" value="HAD-like_sf"/>
</dbReference>
<dbReference type="PANTHER" id="PTHR43434:SF1">
    <property type="entry name" value="PHOSPHOGLYCOLATE PHOSPHATASE"/>
    <property type="match status" value="1"/>
</dbReference>
<dbReference type="Gene3D" id="3.40.50.1000">
    <property type="entry name" value="HAD superfamily/HAD-like"/>
    <property type="match status" value="1"/>
</dbReference>
<dbReference type="AlphaFoldDB" id="A0A8J8CE17"/>
<organism evidence="1 2">
    <name type="scientific">Candidatus Sysuiplasma superficiale</name>
    <dbReference type="NCBI Taxonomy" id="2823368"/>
    <lineage>
        <taxon>Archaea</taxon>
        <taxon>Methanobacteriati</taxon>
        <taxon>Thermoplasmatota</taxon>
        <taxon>Thermoplasmata</taxon>
        <taxon>Candidatus Sysuiplasmatales</taxon>
        <taxon>Candidatus Sysuiplasmataceae</taxon>
        <taxon>Candidatus Sysuiplasma</taxon>
    </lineage>
</organism>
<proteinExistence type="predicted"/>
<comment type="caution">
    <text evidence="1">The sequence shown here is derived from an EMBL/GenBank/DDBJ whole genome shotgun (WGS) entry which is preliminary data.</text>
</comment>
<gene>
    <name evidence="1" type="ORF">J9259_04295</name>
</gene>
<dbReference type="SUPFAM" id="SSF56784">
    <property type="entry name" value="HAD-like"/>
    <property type="match status" value="1"/>
</dbReference>
<protein>
    <submittedName>
        <fullName evidence="1">HAD family phosphatase</fullName>
    </submittedName>
</protein>
<dbReference type="InterPro" id="IPR023214">
    <property type="entry name" value="HAD_sf"/>
</dbReference>
<dbReference type="Pfam" id="PF13419">
    <property type="entry name" value="HAD_2"/>
    <property type="match status" value="1"/>
</dbReference>
<dbReference type="PANTHER" id="PTHR43434">
    <property type="entry name" value="PHOSPHOGLYCOLATE PHOSPHATASE"/>
    <property type="match status" value="1"/>
</dbReference>
<name>A0A8J8CE17_9ARCH</name>
<dbReference type="GO" id="GO:0008967">
    <property type="term" value="F:phosphoglycolate phosphatase activity"/>
    <property type="evidence" value="ECO:0007669"/>
    <property type="project" value="TreeGrafter"/>
</dbReference>
<reference evidence="1" key="1">
    <citation type="submission" date="2021-04" db="EMBL/GenBank/DDBJ databases">
        <title>Genomic insights into ecological role and evolution of a novel Thermoplasmata order Candidatus Sysuiplasmatales.</title>
        <authorList>
            <person name="Yuan Y."/>
        </authorList>
    </citation>
    <scope>NUCLEOTIDE SEQUENCE</scope>
    <source>
        <strain evidence="1">YP2-bin.285</strain>
    </source>
</reference>
<sequence length="224" mass="24634">MAAYSSALLDFDLTLVDMSDAVDWRSAGIEVRRILVENSFEVSSLDLLPVSLLRESVNFDRGPPGSRRERWMRASGRLCDFEEEGAEKAVANEGCFEFLEVLRSNLITAAVTSSNCRSAIIRCAERLGMINFFSSIVTRDEVLWEMKPNTKPIKMAMKSIGARPENTFGLGDSVVDIRAFSACMVTPFGITGGMSTSDELYDAGAVKVFASLKQAADEFRSRTG</sequence>
<evidence type="ECO:0000313" key="1">
    <source>
        <dbReference type="EMBL" id="MBX8631725.1"/>
    </source>
</evidence>
<dbReference type="InterPro" id="IPR050155">
    <property type="entry name" value="HAD-like_hydrolase_sf"/>
</dbReference>
<dbReference type="Proteomes" id="UP000716004">
    <property type="component" value="Unassembled WGS sequence"/>
</dbReference>